<feature type="domain" description="PIN" evidence="1">
    <location>
        <begin position="5"/>
        <end position="95"/>
    </location>
</feature>
<dbReference type="SUPFAM" id="SSF88723">
    <property type="entry name" value="PIN domain-like"/>
    <property type="match status" value="1"/>
</dbReference>
<dbReference type="InterPro" id="IPR002716">
    <property type="entry name" value="PIN_dom"/>
</dbReference>
<comment type="caution">
    <text evidence="2">The sequence shown here is derived from an EMBL/GenBank/DDBJ whole genome shotgun (WGS) entry which is preliminary data.</text>
</comment>
<dbReference type="InterPro" id="IPR029060">
    <property type="entry name" value="PIN-like_dom_sf"/>
</dbReference>
<proteinExistence type="predicted"/>
<name>A0A225DFG6_9BACT</name>
<dbReference type="InterPro" id="IPR041705">
    <property type="entry name" value="PIN_Sll0205"/>
</dbReference>
<keyword evidence="3" id="KW-1185">Reference proteome</keyword>
<protein>
    <submittedName>
        <fullName evidence="2">Death on curing protein, Doc toxin</fullName>
    </submittedName>
</protein>
<dbReference type="PANTHER" id="PTHR36173:SF2">
    <property type="entry name" value="RIBONUCLEASE VAPC16"/>
    <property type="match status" value="1"/>
</dbReference>
<dbReference type="PANTHER" id="PTHR36173">
    <property type="entry name" value="RIBONUCLEASE VAPC16-RELATED"/>
    <property type="match status" value="1"/>
</dbReference>
<evidence type="ECO:0000313" key="2">
    <source>
        <dbReference type="EMBL" id="OWK39723.1"/>
    </source>
</evidence>
<sequence length="100" mass="11146">MDPANERWLSPISLLEIALKVRLGKLPLPKAYADLFPAELIGNDIHLVPLEPDHMEPLTTLPLHHKDPFDRLIASTALVEGLTLVSADLAFDAYGINRIW</sequence>
<dbReference type="Proteomes" id="UP000214646">
    <property type="component" value="Unassembled WGS sequence"/>
</dbReference>
<dbReference type="Pfam" id="PF01850">
    <property type="entry name" value="PIN"/>
    <property type="match status" value="1"/>
</dbReference>
<gene>
    <name evidence="2" type="ORF">FRUB_05613</name>
</gene>
<organism evidence="2 3">
    <name type="scientific">Fimbriiglobus ruber</name>
    <dbReference type="NCBI Taxonomy" id="1908690"/>
    <lineage>
        <taxon>Bacteria</taxon>
        <taxon>Pseudomonadati</taxon>
        <taxon>Planctomycetota</taxon>
        <taxon>Planctomycetia</taxon>
        <taxon>Gemmatales</taxon>
        <taxon>Gemmataceae</taxon>
        <taxon>Fimbriiglobus</taxon>
    </lineage>
</organism>
<dbReference type="AlphaFoldDB" id="A0A225DFG6"/>
<dbReference type="InterPro" id="IPR052919">
    <property type="entry name" value="TA_system_RNase"/>
</dbReference>
<evidence type="ECO:0000313" key="3">
    <source>
        <dbReference type="Proteomes" id="UP000214646"/>
    </source>
</evidence>
<dbReference type="CDD" id="cd09872">
    <property type="entry name" value="PIN_Sll0205-like"/>
    <property type="match status" value="1"/>
</dbReference>
<accession>A0A225DFG6</accession>
<evidence type="ECO:0000259" key="1">
    <source>
        <dbReference type="Pfam" id="PF01850"/>
    </source>
</evidence>
<reference evidence="3" key="1">
    <citation type="submission" date="2017-06" db="EMBL/GenBank/DDBJ databases">
        <title>Genome analysis of Fimbriiglobus ruber SP5, the first member of the order Planctomycetales with confirmed chitinolytic capability.</title>
        <authorList>
            <person name="Ravin N.V."/>
            <person name="Rakitin A.L."/>
            <person name="Ivanova A.A."/>
            <person name="Beletsky A.V."/>
            <person name="Kulichevskaya I.S."/>
            <person name="Mardanov A.V."/>
            <person name="Dedysh S.N."/>
        </authorList>
    </citation>
    <scope>NUCLEOTIDE SEQUENCE [LARGE SCALE GENOMIC DNA]</scope>
    <source>
        <strain evidence="3">SP5</strain>
    </source>
</reference>
<dbReference type="Gene3D" id="3.40.50.1010">
    <property type="entry name" value="5'-nuclease"/>
    <property type="match status" value="1"/>
</dbReference>
<dbReference type="EMBL" id="NIDE01000009">
    <property type="protein sequence ID" value="OWK39723.1"/>
    <property type="molecule type" value="Genomic_DNA"/>
</dbReference>